<feature type="compositionally biased region" description="Basic residues" evidence="1">
    <location>
        <begin position="421"/>
        <end position="437"/>
    </location>
</feature>
<feature type="non-terminal residue" evidence="4">
    <location>
        <position position="488"/>
    </location>
</feature>
<feature type="region of interest" description="Disordered" evidence="1">
    <location>
        <begin position="421"/>
        <end position="488"/>
    </location>
</feature>
<keyword evidence="5" id="KW-1185">Reference proteome</keyword>
<keyword evidence="3" id="KW-0732">Signal</keyword>
<keyword evidence="2" id="KW-0812">Transmembrane</keyword>
<feature type="signal peptide" evidence="3">
    <location>
        <begin position="1"/>
        <end position="17"/>
    </location>
</feature>
<feature type="chain" id="PRO_5041263020" evidence="3">
    <location>
        <begin position="18"/>
        <end position="488"/>
    </location>
</feature>
<feature type="compositionally biased region" description="Basic and acidic residues" evidence="1">
    <location>
        <begin position="474"/>
        <end position="488"/>
    </location>
</feature>
<evidence type="ECO:0000256" key="3">
    <source>
        <dbReference type="SAM" id="SignalP"/>
    </source>
</evidence>
<dbReference type="Proteomes" id="UP001177023">
    <property type="component" value="Unassembled WGS sequence"/>
</dbReference>
<accession>A0AA36CSA6</accession>
<protein>
    <submittedName>
        <fullName evidence="4">Uncharacterized protein</fullName>
    </submittedName>
</protein>
<dbReference type="EMBL" id="CATQJA010002613">
    <property type="protein sequence ID" value="CAJ0573098.1"/>
    <property type="molecule type" value="Genomic_DNA"/>
</dbReference>
<sequence length="488" mass="56228">MLLGQLLPWLLLGYAGAKLMSQLAEKDDYQKCILGVHENLAASANITVIGLTAGCQYYEAPLSSVEEASTMLQKLGFGETRFQYMHMGKDCRGIKVFPVNVRVRFPHGYENKHFRIAIRIIEDKLQLYFPPKVETDLIKHAPQSDHHSPFADIKYVQLQLKMYRAIFTDELMWPPTTTWWSRRFRDCSRKAIHEKKCFTSKLSITDIFQIRETLLALVRDKEDIYLYQVHIEFNSITGEARAYLRHMFMMPPDLFPNKYSATANTLVKHGRTYIYASNKNDVSWAANSLRAMDFYEILVQEPKLKVVNVQPLPAYFSPFSLTHEYAAVHNETVILQRVERGCDSFFGVPNFVDNVWFSGLEFISLSMARRPLDSMFPKKSMPEGNKRENNVRIVYISFACFFILFTIVRHIPQLIEMIRRRRGTRHSSRAERKRSHSHGSITPNTVDYDGADAAGGRNSFPRPQNKDSGGNTLSEKESPFPVQEGRKS</sequence>
<keyword evidence="2" id="KW-0472">Membrane</keyword>
<name>A0AA36CSA6_9BILA</name>
<evidence type="ECO:0000313" key="5">
    <source>
        <dbReference type="Proteomes" id="UP001177023"/>
    </source>
</evidence>
<evidence type="ECO:0000256" key="1">
    <source>
        <dbReference type="SAM" id="MobiDB-lite"/>
    </source>
</evidence>
<comment type="caution">
    <text evidence="4">The sequence shown here is derived from an EMBL/GenBank/DDBJ whole genome shotgun (WGS) entry which is preliminary data.</text>
</comment>
<evidence type="ECO:0000256" key="2">
    <source>
        <dbReference type="SAM" id="Phobius"/>
    </source>
</evidence>
<proteinExistence type="predicted"/>
<keyword evidence="2" id="KW-1133">Transmembrane helix</keyword>
<gene>
    <name evidence="4" type="ORF">MSPICULIGERA_LOCUS11467</name>
</gene>
<organism evidence="4 5">
    <name type="scientific">Mesorhabditis spiculigera</name>
    <dbReference type="NCBI Taxonomy" id="96644"/>
    <lineage>
        <taxon>Eukaryota</taxon>
        <taxon>Metazoa</taxon>
        <taxon>Ecdysozoa</taxon>
        <taxon>Nematoda</taxon>
        <taxon>Chromadorea</taxon>
        <taxon>Rhabditida</taxon>
        <taxon>Rhabditina</taxon>
        <taxon>Rhabditomorpha</taxon>
        <taxon>Rhabditoidea</taxon>
        <taxon>Rhabditidae</taxon>
        <taxon>Mesorhabditinae</taxon>
        <taxon>Mesorhabditis</taxon>
    </lineage>
</organism>
<reference evidence="4" key="1">
    <citation type="submission" date="2023-06" db="EMBL/GenBank/DDBJ databases">
        <authorList>
            <person name="Delattre M."/>
        </authorList>
    </citation>
    <scope>NUCLEOTIDE SEQUENCE</scope>
    <source>
        <strain evidence="4">AF72</strain>
    </source>
</reference>
<evidence type="ECO:0000313" key="4">
    <source>
        <dbReference type="EMBL" id="CAJ0573098.1"/>
    </source>
</evidence>
<feature type="transmembrane region" description="Helical" evidence="2">
    <location>
        <begin position="393"/>
        <end position="412"/>
    </location>
</feature>
<dbReference type="AlphaFoldDB" id="A0AA36CSA6"/>